<dbReference type="AlphaFoldDB" id="A0A2T0USZ7"/>
<dbReference type="InterPro" id="IPR045931">
    <property type="entry name" value="DUF6350"/>
</dbReference>
<feature type="transmembrane region" description="Helical" evidence="2">
    <location>
        <begin position="239"/>
        <end position="260"/>
    </location>
</feature>
<keyword evidence="2" id="KW-0812">Transmembrane</keyword>
<feature type="compositionally biased region" description="Basic and acidic residues" evidence="1">
    <location>
        <begin position="46"/>
        <end position="55"/>
    </location>
</feature>
<feature type="transmembrane region" description="Helical" evidence="2">
    <location>
        <begin position="339"/>
        <end position="360"/>
    </location>
</feature>
<feature type="transmembrane region" description="Helical" evidence="2">
    <location>
        <begin position="272"/>
        <end position="288"/>
    </location>
</feature>
<feature type="transmembrane region" description="Helical" evidence="2">
    <location>
        <begin position="411"/>
        <end position="434"/>
    </location>
</feature>
<evidence type="ECO:0000313" key="4">
    <source>
        <dbReference type="Proteomes" id="UP000238176"/>
    </source>
</evidence>
<keyword evidence="2" id="KW-0472">Membrane</keyword>
<keyword evidence="2" id="KW-1133">Transmembrane helix</keyword>
<comment type="caution">
    <text evidence="3">The sequence shown here is derived from an EMBL/GenBank/DDBJ whole genome shotgun (WGS) entry which is preliminary data.</text>
</comment>
<feature type="transmembrane region" description="Helical" evidence="2">
    <location>
        <begin position="372"/>
        <end position="391"/>
    </location>
</feature>
<accession>A0A2T0USZ7</accession>
<evidence type="ECO:0000256" key="2">
    <source>
        <dbReference type="SAM" id="Phobius"/>
    </source>
</evidence>
<feature type="transmembrane region" description="Helical" evidence="2">
    <location>
        <begin position="201"/>
        <end position="218"/>
    </location>
</feature>
<feature type="region of interest" description="Disordered" evidence="1">
    <location>
        <begin position="16"/>
        <end position="62"/>
    </location>
</feature>
<feature type="transmembrane region" description="Helical" evidence="2">
    <location>
        <begin position="170"/>
        <end position="189"/>
    </location>
</feature>
<organism evidence="3 4">
    <name type="scientific">Glycomyces artemisiae</name>
    <dbReference type="NCBI Taxonomy" id="1076443"/>
    <lineage>
        <taxon>Bacteria</taxon>
        <taxon>Bacillati</taxon>
        <taxon>Actinomycetota</taxon>
        <taxon>Actinomycetes</taxon>
        <taxon>Glycomycetales</taxon>
        <taxon>Glycomycetaceae</taxon>
        <taxon>Glycomyces</taxon>
    </lineage>
</organism>
<reference evidence="3 4" key="1">
    <citation type="submission" date="2018-03" db="EMBL/GenBank/DDBJ databases">
        <title>Genomic Encyclopedia of Type Strains, Phase III (KMG-III): the genomes of soil and plant-associated and newly described type strains.</title>
        <authorList>
            <person name="Whitman W."/>
        </authorList>
    </citation>
    <scope>NUCLEOTIDE SEQUENCE [LARGE SCALE GENOMIC DNA]</scope>
    <source>
        <strain evidence="3 4">CGMCC 4.7067</strain>
    </source>
</reference>
<feature type="transmembrane region" description="Helical" evidence="2">
    <location>
        <begin position="295"/>
        <end position="312"/>
    </location>
</feature>
<dbReference type="Pfam" id="PF19877">
    <property type="entry name" value="DUF6350"/>
    <property type="match status" value="1"/>
</dbReference>
<evidence type="ECO:0000313" key="3">
    <source>
        <dbReference type="EMBL" id="PRY61052.1"/>
    </source>
</evidence>
<evidence type="ECO:0000256" key="1">
    <source>
        <dbReference type="SAM" id="MobiDB-lite"/>
    </source>
</evidence>
<proteinExistence type="predicted"/>
<protein>
    <submittedName>
        <fullName evidence="3">Uncharacterized protein</fullName>
    </submittedName>
</protein>
<sequence>MGTVLRVPPCDRLVGVERRPNRRPGSTGSAQRHTVRIDASAPPRQSRSENERETEVLDTGARPRAKRPRALLASALATTVWCATVVFTPILVCVIIGWWQAGAQGPVSVVVAAAGTAWLSGHGVPVDIGPVHLSVTPLALTVLIAWRLAKAAAGTTRAIGGRDAAAVRAAAGLVSILYTGLVAGAAALSARGPFGIDMLPALLHAVPLIVAATAFGAAREAGVLPWGTASVWLRRGLRTGLITAGALLAFGAAATGAAFAVRGPVVADTLGLYGNASWIVALMSLLYLPNLAVWAAAYLAGPGFAVGAGTAVQTELVELGPLPAFPVFAAVPNAPLPDYATVLVGLPLMLAAVFGVILTYRSPDLRLPRVTTASIVAAATGAASLALLSYLSGGAAGQDLLAELGPDPVAVAGIAGVQFLIGLVGAALVARLFAVHRRAAEAELVRRDTVVIPDPAPSREDGLPFHP</sequence>
<keyword evidence="4" id="KW-1185">Reference proteome</keyword>
<feature type="transmembrane region" description="Helical" evidence="2">
    <location>
        <begin position="71"/>
        <end position="99"/>
    </location>
</feature>
<dbReference type="EMBL" id="PVTJ01000002">
    <property type="protein sequence ID" value="PRY61052.1"/>
    <property type="molecule type" value="Genomic_DNA"/>
</dbReference>
<name>A0A2T0USZ7_9ACTN</name>
<dbReference type="Proteomes" id="UP000238176">
    <property type="component" value="Unassembled WGS sequence"/>
</dbReference>
<feature type="transmembrane region" description="Helical" evidence="2">
    <location>
        <begin position="128"/>
        <end position="149"/>
    </location>
</feature>
<gene>
    <name evidence="3" type="ORF">B0I28_102671</name>
</gene>